<proteinExistence type="predicted"/>
<dbReference type="InterPro" id="IPR036457">
    <property type="entry name" value="PPM-type-like_dom_sf"/>
</dbReference>
<dbReference type="AlphaFoldDB" id="A0A941DBV6"/>
<sequence>MSQYKIEAGTAQHIGDRKEQQDRVALFAAPHAPGHMMAVVADGMGGKSGGAIAAEQVIRSAKMLFDEFFPGNDIRKMLEAIVHEAHTVIKLSAVSSEKEPHSTFVAVVISPQKAVWAHVGDSRMYRFDGPNFAERTRDHSYVERLVDEGSITEEEAKTHKMSNVLVNVLGSKNAIPYVSFGEKDNLTAGDSFLLCSDGLWHYFADIELSVAVGASTPRQASELLIKKARDRANSQGDNVSFAIVKLVPPPVEQKTYVAEKMTRAI</sequence>
<accession>A0A941DBV6</accession>
<protein>
    <submittedName>
        <fullName evidence="2">Serine/threonine-protein phosphatase</fullName>
    </submittedName>
</protein>
<name>A0A941DBV6_9BURK</name>
<dbReference type="CDD" id="cd00143">
    <property type="entry name" value="PP2Cc"/>
    <property type="match status" value="1"/>
</dbReference>
<dbReference type="Proteomes" id="UP000680158">
    <property type="component" value="Unassembled WGS sequence"/>
</dbReference>
<reference evidence="2 3" key="1">
    <citation type="submission" date="2021-04" db="EMBL/GenBank/DDBJ databases">
        <title>novel species isolated from subtropical streams in China.</title>
        <authorList>
            <person name="Lu H."/>
        </authorList>
    </citation>
    <scope>NUCLEOTIDE SEQUENCE [LARGE SCALE GENOMIC DNA]</scope>
    <source>
        <strain evidence="2 3">BYS107W</strain>
    </source>
</reference>
<comment type="caution">
    <text evidence="2">The sequence shown here is derived from an EMBL/GenBank/DDBJ whole genome shotgun (WGS) entry which is preliminary data.</text>
</comment>
<organism evidence="2 3">
    <name type="scientific">Undibacterium baiyunense</name>
    <dbReference type="NCBI Taxonomy" id="2828731"/>
    <lineage>
        <taxon>Bacteria</taxon>
        <taxon>Pseudomonadati</taxon>
        <taxon>Pseudomonadota</taxon>
        <taxon>Betaproteobacteria</taxon>
        <taxon>Burkholderiales</taxon>
        <taxon>Oxalobacteraceae</taxon>
        <taxon>Undibacterium</taxon>
    </lineage>
</organism>
<dbReference type="PROSITE" id="PS51746">
    <property type="entry name" value="PPM_2"/>
    <property type="match status" value="1"/>
</dbReference>
<dbReference type="RefSeq" id="WP_212682812.1">
    <property type="nucleotide sequence ID" value="NZ_JAGSPM010000001.1"/>
</dbReference>
<evidence type="ECO:0000313" key="2">
    <source>
        <dbReference type="EMBL" id="MBR7745390.1"/>
    </source>
</evidence>
<dbReference type="InterPro" id="IPR001932">
    <property type="entry name" value="PPM-type_phosphatase-like_dom"/>
</dbReference>
<dbReference type="SMART" id="SM00331">
    <property type="entry name" value="PP2C_SIG"/>
    <property type="match status" value="1"/>
</dbReference>
<dbReference type="Pfam" id="PF13672">
    <property type="entry name" value="PP2C_2"/>
    <property type="match status" value="1"/>
</dbReference>
<dbReference type="SMART" id="SM00332">
    <property type="entry name" value="PP2Cc"/>
    <property type="match status" value="1"/>
</dbReference>
<dbReference type="EMBL" id="JAGSPM010000001">
    <property type="protein sequence ID" value="MBR7745390.1"/>
    <property type="molecule type" value="Genomic_DNA"/>
</dbReference>
<keyword evidence="3" id="KW-1185">Reference proteome</keyword>
<feature type="domain" description="PPM-type phosphatase" evidence="1">
    <location>
        <begin position="5"/>
        <end position="246"/>
    </location>
</feature>
<dbReference type="Gene3D" id="3.60.40.10">
    <property type="entry name" value="PPM-type phosphatase domain"/>
    <property type="match status" value="1"/>
</dbReference>
<dbReference type="SUPFAM" id="SSF81606">
    <property type="entry name" value="PP2C-like"/>
    <property type="match status" value="1"/>
</dbReference>
<evidence type="ECO:0000313" key="3">
    <source>
        <dbReference type="Proteomes" id="UP000680158"/>
    </source>
</evidence>
<evidence type="ECO:0000259" key="1">
    <source>
        <dbReference type="PROSITE" id="PS51746"/>
    </source>
</evidence>
<gene>
    <name evidence="2" type="ORF">KDM92_02240</name>
</gene>